<sequence>MPCGASGKDVAAPKPVTLSKWMRRADIDDGVKPVTSTKENEELRAARQRIKRGFTVRAVAPNEAASQPFSQVSHGSAVK</sequence>
<organism evidence="1 2">
    <name type="scientific">Streptomyces capitiformicae</name>
    <dbReference type="NCBI Taxonomy" id="2014920"/>
    <lineage>
        <taxon>Bacteria</taxon>
        <taxon>Bacillati</taxon>
        <taxon>Actinomycetota</taxon>
        <taxon>Actinomycetes</taxon>
        <taxon>Kitasatosporales</taxon>
        <taxon>Streptomycetaceae</taxon>
        <taxon>Streptomyces</taxon>
    </lineage>
</organism>
<keyword evidence="2" id="KW-1185">Reference proteome</keyword>
<dbReference type="AlphaFoldDB" id="A0A918ZQK7"/>
<name>A0A918ZQK7_9ACTN</name>
<proteinExistence type="predicted"/>
<protein>
    <recommendedName>
        <fullName evidence="3">Transposase</fullName>
    </recommendedName>
</protein>
<reference evidence="1" key="2">
    <citation type="submission" date="2020-09" db="EMBL/GenBank/DDBJ databases">
        <authorList>
            <person name="Sun Q."/>
            <person name="Zhou Y."/>
        </authorList>
    </citation>
    <scope>NUCLEOTIDE SEQUENCE</scope>
    <source>
        <strain evidence="1">CGMCC 4.7403</strain>
    </source>
</reference>
<evidence type="ECO:0000313" key="2">
    <source>
        <dbReference type="Proteomes" id="UP000603227"/>
    </source>
</evidence>
<comment type="caution">
    <text evidence="1">The sequence shown here is derived from an EMBL/GenBank/DDBJ whole genome shotgun (WGS) entry which is preliminary data.</text>
</comment>
<dbReference type="EMBL" id="BNAT01000057">
    <property type="protein sequence ID" value="GHE63376.1"/>
    <property type="molecule type" value="Genomic_DNA"/>
</dbReference>
<accession>A0A918ZQK7</accession>
<dbReference type="Proteomes" id="UP000603227">
    <property type="component" value="Unassembled WGS sequence"/>
</dbReference>
<evidence type="ECO:0000313" key="1">
    <source>
        <dbReference type="EMBL" id="GHE63376.1"/>
    </source>
</evidence>
<reference evidence="1" key="1">
    <citation type="journal article" date="2014" name="Int. J. Syst. Evol. Microbiol.">
        <title>Complete genome sequence of Corynebacterium casei LMG S-19264T (=DSM 44701T), isolated from a smear-ripened cheese.</title>
        <authorList>
            <consortium name="US DOE Joint Genome Institute (JGI-PGF)"/>
            <person name="Walter F."/>
            <person name="Albersmeier A."/>
            <person name="Kalinowski J."/>
            <person name="Ruckert C."/>
        </authorList>
    </citation>
    <scope>NUCLEOTIDE SEQUENCE</scope>
    <source>
        <strain evidence="1">CGMCC 4.7403</strain>
    </source>
</reference>
<evidence type="ECO:0008006" key="3">
    <source>
        <dbReference type="Google" id="ProtNLM"/>
    </source>
</evidence>
<gene>
    <name evidence="1" type="ORF">GCM10017771_86650</name>
</gene>